<evidence type="ECO:0000313" key="2">
    <source>
        <dbReference type="Proteomes" id="UP000324222"/>
    </source>
</evidence>
<sequence>MDVNSLPSHLGRYLYITDTRARLHDDLNCYWCQRYSKVRRLVLVTSATVCRSSEVLPRIAVAPL</sequence>
<keyword evidence="2" id="KW-1185">Reference proteome</keyword>
<dbReference type="EMBL" id="VSRR010006073">
    <property type="protein sequence ID" value="MPC43985.1"/>
    <property type="molecule type" value="Genomic_DNA"/>
</dbReference>
<dbReference type="Proteomes" id="UP000324222">
    <property type="component" value="Unassembled WGS sequence"/>
</dbReference>
<reference evidence="1 2" key="1">
    <citation type="submission" date="2019-05" db="EMBL/GenBank/DDBJ databases">
        <title>Another draft genome of Portunus trituberculatus and its Hox gene families provides insights of decapod evolution.</title>
        <authorList>
            <person name="Jeong J.-H."/>
            <person name="Song I."/>
            <person name="Kim S."/>
            <person name="Choi T."/>
            <person name="Kim D."/>
            <person name="Ryu S."/>
            <person name="Kim W."/>
        </authorList>
    </citation>
    <scope>NUCLEOTIDE SEQUENCE [LARGE SCALE GENOMIC DNA]</scope>
    <source>
        <tissue evidence="1">Muscle</tissue>
    </source>
</reference>
<gene>
    <name evidence="1" type="ORF">E2C01_037644</name>
</gene>
<accession>A0A5B7FEK9</accession>
<evidence type="ECO:0000313" key="1">
    <source>
        <dbReference type="EMBL" id="MPC43985.1"/>
    </source>
</evidence>
<dbReference type="AlphaFoldDB" id="A0A5B7FEK9"/>
<organism evidence="1 2">
    <name type="scientific">Portunus trituberculatus</name>
    <name type="common">Swimming crab</name>
    <name type="synonym">Neptunus trituberculatus</name>
    <dbReference type="NCBI Taxonomy" id="210409"/>
    <lineage>
        <taxon>Eukaryota</taxon>
        <taxon>Metazoa</taxon>
        <taxon>Ecdysozoa</taxon>
        <taxon>Arthropoda</taxon>
        <taxon>Crustacea</taxon>
        <taxon>Multicrustacea</taxon>
        <taxon>Malacostraca</taxon>
        <taxon>Eumalacostraca</taxon>
        <taxon>Eucarida</taxon>
        <taxon>Decapoda</taxon>
        <taxon>Pleocyemata</taxon>
        <taxon>Brachyura</taxon>
        <taxon>Eubrachyura</taxon>
        <taxon>Portunoidea</taxon>
        <taxon>Portunidae</taxon>
        <taxon>Portuninae</taxon>
        <taxon>Portunus</taxon>
    </lineage>
</organism>
<proteinExistence type="predicted"/>
<comment type="caution">
    <text evidence="1">The sequence shown here is derived from an EMBL/GenBank/DDBJ whole genome shotgun (WGS) entry which is preliminary data.</text>
</comment>
<protein>
    <submittedName>
        <fullName evidence="1">Uncharacterized protein</fullName>
    </submittedName>
</protein>
<name>A0A5B7FEK9_PORTR</name>